<feature type="region of interest" description="Disordered" evidence="5">
    <location>
        <begin position="36"/>
        <end position="59"/>
    </location>
</feature>
<comment type="subcellular location">
    <subcellularLocation>
        <location evidence="1 4">Nucleus</location>
    </subcellularLocation>
</comment>
<name>A0ABR3PIN4_9PEZI</name>
<reference evidence="6 7" key="1">
    <citation type="submission" date="2024-07" db="EMBL/GenBank/DDBJ databases">
        <title>Draft sequence of the Neodothiora populina.</title>
        <authorList>
            <person name="Drown D.D."/>
            <person name="Schuette U.S."/>
            <person name="Buechlein A.B."/>
            <person name="Rusch D.R."/>
            <person name="Winton L.W."/>
            <person name="Adams G.A."/>
        </authorList>
    </citation>
    <scope>NUCLEOTIDE SEQUENCE [LARGE SCALE GENOMIC DNA]</scope>
    <source>
        <strain evidence="6 7">CPC 39397</strain>
    </source>
</reference>
<evidence type="ECO:0000313" key="7">
    <source>
        <dbReference type="Proteomes" id="UP001562354"/>
    </source>
</evidence>
<comment type="subunit">
    <text evidence="4">Component of the Mediator complex.</text>
</comment>
<dbReference type="Gene3D" id="1.10.287.3490">
    <property type="match status" value="1"/>
</dbReference>
<evidence type="ECO:0000313" key="6">
    <source>
        <dbReference type="EMBL" id="KAL1305999.1"/>
    </source>
</evidence>
<feature type="compositionally biased region" description="Polar residues" evidence="5">
    <location>
        <begin position="50"/>
        <end position="59"/>
    </location>
</feature>
<gene>
    <name evidence="4" type="primary">MED11</name>
    <name evidence="6" type="ORF">AAFC00_004132</name>
</gene>
<keyword evidence="7" id="KW-1185">Reference proteome</keyword>
<keyword evidence="4" id="KW-0804">Transcription</keyword>
<dbReference type="InterPro" id="IPR019404">
    <property type="entry name" value="Mediator_Med11"/>
</dbReference>
<evidence type="ECO:0000256" key="4">
    <source>
        <dbReference type="RuleBase" id="RU364147"/>
    </source>
</evidence>
<comment type="function">
    <text evidence="4">Component of the Mediator complex, a coactivator involved in the regulated transcription of nearly all RNA polymerase II-dependent genes. Mediator functions as a bridge to convey information from gene-specific regulatory proteins to the basal RNA polymerase II transcription machinery. Mediator is recruited to promoters by direct interactions with regulatory proteins and serves as a scaffold for the assembly of a functional pre-initiation complex with RNA polymerase II and the general transcription factors.</text>
</comment>
<organism evidence="6 7">
    <name type="scientific">Neodothiora populina</name>
    <dbReference type="NCBI Taxonomy" id="2781224"/>
    <lineage>
        <taxon>Eukaryota</taxon>
        <taxon>Fungi</taxon>
        <taxon>Dikarya</taxon>
        <taxon>Ascomycota</taxon>
        <taxon>Pezizomycotina</taxon>
        <taxon>Dothideomycetes</taxon>
        <taxon>Dothideomycetidae</taxon>
        <taxon>Dothideales</taxon>
        <taxon>Dothioraceae</taxon>
        <taxon>Neodothiora</taxon>
    </lineage>
</organism>
<feature type="compositionally biased region" description="Low complexity" evidence="5">
    <location>
        <begin position="118"/>
        <end position="144"/>
    </location>
</feature>
<comment type="similarity">
    <text evidence="2 4">Belongs to the Mediator complex subunit 11 family.</text>
</comment>
<feature type="region of interest" description="Disordered" evidence="5">
    <location>
        <begin position="118"/>
        <end position="157"/>
    </location>
</feature>
<sequence length="199" mass="20557">MAPAPMTPAERIRELSAISADVPAMLSSAGNAISALTNKPIDREEDEENGTNPGPSKNASVVAHKELFTENAKAYLVNLQAIMARLRRQAYALEEAGIIAPEAPALSSTGDSVQRAGAAAAAPTAGMARRGAPGQGGAASQRQQNTDDGERITNGGLGNLDVGLLNSRGNSVGIEKEAELIAEAKELLKEFNKPKGSGE</sequence>
<keyword evidence="4" id="KW-0805">Transcription regulation</keyword>
<comment type="caution">
    <text evidence="6">The sequence shown here is derived from an EMBL/GenBank/DDBJ whole genome shotgun (WGS) entry which is preliminary data.</text>
</comment>
<dbReference type="Pfam" id="PF10280">
    <property type="entry name" value="Med11"/>
    <property type="match status" value="1"/>
</dbReference>
<dbReference type="RefSeq" id="XP_069202272.1">
    <property type="nucleotide sequence ID" value="XM_069343720.1"/>
</dbReference>
<keyword evidence="3 4" id="KW-0539">Nucleus</keyword>
<dbReference type="GeneID" id="95977832"/>
<evidence type="ECO:0000256" key="1">
    <source>
        <dbReference type="ARBA" id="ARBA00004123"/>
    </source>
</evidence>
<dbReference type="Proteomes" id="UP001562354">
    <property type="component" value="Unassembled WGS sequence"/>
</dbReference>
<proteinExistence type="inferred from homology"/>
<evidence type="ECO:0000256" key="3">
    <source>
        <dbReference type="ARBA" id="ARBA00023242"/>
    </source>
</evidence>
<evidence type="ECO:0000256" key="2">
    <source>
        <dbReference type="ARBA" id="ARBA00008186"/>
    </source>
</evidence>
<keyword evidence="4" id="KW-0010">Activator</keyword>
<protein>
    <recommendedName>
        <fullName evidence="4">Mediator of RNA polymerase II transcription subunit 11</fullName>
    </recommendedName>
    <alternativeName>
        <fullName evidence="4">Mediator complex subunit 11</fullName>
    </alternativeName>
</protein>
<accession>A0ABR3PIN4</accession>
<dbReference type="EMBL" id="JBFMKM010000005">
    <property type="protein sequence ID" value="KAL1305999.1"/>
    <property type="molecule type" value="Genomic_DNA"/>
</dbReference>
<evidence type="ECO:0000256" key="5">
    <source>
        <dbReference type="SAM" id="MobiDB-lite"/>
    </source>
</evidence>